<proteinExistence type="predicted"/>
<name>F2RII2_STRVP</name>
<protein>
    <submittedName>
        <fullName evidence="3">Secreted protein</fullName>
    </submittedName>
</protein>
<accession>F2RII2</accession>
<reference evidence="3 4" key="1">
    <citation type="journal article" date="2011" name="BMC Genomics">
        <title>Genome-wide analysis of the role of GlnR in Streptomyces venezuelae provides new insights into global nitrogen regulation in actinomycetes.</title>
        <authorList>
            <person name="Pullan S.T."/>
            <person name="Bibb M.J."/>
            <person name="Merrick M."/>
        </authorList>
    </citation>
    <scope>NUCLEOTIDE SEQUENCE [LARGE SCALE GENOMIC DNA]</scope>
    <source>
        <strain evidence="3">ATCC 10712</strain>
    </source>
</reference>
<dbReference type="SUPFAM" id="SSF69318">
    <property type="entry name" value="Integrin alpha N-terminal domain"/>
    <property type="match status" value="1"/>
</dbReference>
<dbReference type="AlphaFoldDB" id="F2RII2"/>
<feature type="signal peptide" evidence="2">
    <location>
        <begin position="1"/>
        <end position="32"/>
    </location>
</feature>
<gene>
    <name evidence="3" type="ordered locus">SVEN_4252</name>
</gene>
<dbReference type="InterPro" id="IPR028994">
    <property type="entry name" value="Integrin_alpha_N"/>
</dbReference>
<dbReference type="Pfam" id="PF13517">
    <property type="entry name" value="FG-GAP_3"/>
    <property type="match status" value="1"/>
</dbReference>
<dbReference type="HOGENOM" id="CLU_021583_0_0_11"/>
<dbReference type="eggNOG" id="COG0739">
    <property type="taxonomic scope" value="Bacteria"/>
</dbReference>
<evidence type="ECO:0000256" key="2">
    <source>
        <dbReference type="SAM" id="SignalP"/>
    </source>
</evidence>
<dbReference type="SUPFAM" id="SSF50969">
    <property type="entry name" value="YVTN repeat-like/Quinoprotein amine dehydrogenase"/>
    <property type="match status" value="1"/>
</dbReference>
<keyword evidence="4" id="KW-1185">Reference proteome</keyword>
<dbReference type="EMBL" id="FR845719">
    <property type="protein sequence ID" value="CCA57538.1"/>
    <property type="molecule type" value="Genomic_DNA"/>
</dbReference>
<evidence type="ECO:0000313" key="4">
    <source>
        <dbReference type="Proteomes" id="UP000006854"/>
    </source>
</evidence>
<evidence type="ECO:0000256" key="1">
    <source>
        <dbReference type="ARBA" id="ARBA00022729"/>
    </source>
</evidence>
<feature type="chain" id="PRO_5003285368" evidence="2">
    <location>
        <begin position="33"/>
        <end position="750"/>
    </location>
</feature>
<dbReference type="PATRIC" id="fig|953739.5.peg.6751"/>
<dbReference type="RefSeq" id="WP_015035449.1">
    <property type="nucleotide sequence ID" value="NC_018750.1"/>
</dbReference>
<dbReference type="InterPro" id="IPR011044">
    <property type="entry name" value="Quino_amine_DH_bsu"/>
</dbReference>
<organism evidence="3 4">
    <name type="scientific">Streptomyces venezuelae (strain ATCC 10712 / CBS 650.69 / DSM 40230 / JCM 4526 / NBRC 13096 / PD 04745)</name>
    <dbReference type="NCBI Taxonomy" id="953739"/>
    <lineage>
        <taxon>Bacteria</taxon>
        <taxon>Bacillati</taxon>
        <taxon>Actinomycetota</taxon>
        <taxon>Actinomycetes</taxon>
        <taxon>Kitasatosporales</taxon>
        <taxon>Streptomycetaceae</taxon>
        <taxon>Streptomyces</taxon>
    </lineage>
</organism>
<sequence length="750" mass="77442">MHPPARRRRQTAAVAAVLAVVTAAGLAAPALAAAPVPVVTPVPPLAAPGALGNDLTVPADSTLLSAGRSGVLSVTGGSNPVHRWTRFSDGVTTTLPTGSHWGAPGTDTVVSRNGAVFTLTDMSGAAEPVVVDTSAFNTDATPYTLLRVVGSTLVMTTKVGDAYAYHLVSKEAGQAVDRPVVPPADARPLLNYSTVPGTFVLHYLRVVNGVHTKHVGVVDLATGAVTESYDAPPTTVTGSTAVTPTHVAWTELPAGGKATLAVARRGGTAVERFPVDTLQGTRSLVLRAVGEWVTYDRDGGSTATWTDPAHQLTARSLKTGETLGLMDHVVSSTTDADGNLLVLGGTLARGEGLYRVAPAADGSPVATLLSGSGRPTALTLTDESLPPSGVVDLDRDGGVLKASGRLSRPQVRVSLVVIHTASRLIGSTEQVIGTGPADFAVTWNEAFNNGLPAYNGAYSWKLTAHPANGIGPDVVRTGTFTVTRAPKPHDFDDNGSPDLLARDGLGRLRSYDINQITRTPEVVRPDPVDLGTGWSTYDRIAATGDIAGTTAPDLVARDRTGVLWLHQGNGKGLASRTRVGGGWSVYDKLTAGSDLTGDGRPDLLATDTAGTLWLYKATGDAAAPFAKRVKLGGGWGVFNQLTATGDLGGAAAGDLVARDKAGVLWLYLGKGDGTFAPRTRIGGGWGVYTQLVGVGDVDRDGRNDLIANIEDSGPYAQLVVYRGTGAWNAPFAPRGAAHNPILGEGAIDLS</sequence>
<dbReference type="STRING" id="953739.SVEN_4252"/>
<dbReference type="KEGG" id="sve:SVEN_4252"/>
<dbReference type="Proteomes" id="UP000006854">
    <property type="component" value="Chromosome"/>
</dbReference>
<dbReference type="InterPro" id="IPR013517">
    <property type="entry name" value="FG-GAP"/>
</dbReference>
<dbReference type="GeneID" id="51864813"/>
<keyword evidence="1 2" id="KW-0732">Signal</keyword>
<evidence type="ECO:0000313" key="3">
    <source>
        <dbReference type="EMBL" id="CCA57538.1"/>
    </source>
</evidence>